<proteinExistence type="predicted"/>
<comment type="caution">
    <text evidence="1">The sequence shown here is derived from an EMBL/GenBank/DDBJ whole genome shotgun (WGS) entry which is preliminary data.</text>
</comment>
<sequence length="52" mass="6252">MTSLVAAICNKLHSLRLLKCWGYKDSSNKKRIKVGKNKFKWVDWNVDEEWQR</sequence>
<keyword evidence="2" id="KW-1185">Reference proteome</keyword>
<name>A0A1Y2HPW3_9FUNG</name>
<dbReference type="Proteomes" id="UP000193411">
    <property type="component" value="Unassembled WGS sequence"/>
</dbReference>
<evidence type="ECO:0000313" key="1">
    <source>
        <dbReference type="EMBL" id="ORZ36569.1"/>
    </source>
</evidence>
<protein>
    <submittedName>
        <fullName evidence="1">Uncharacterized protein</fullName>
    </submittedName>
</protein>
<gene>
    <name evidence="1" type="ORF">BCR44DRAFT_1432153</name>
</gene>
<accession>A0A1Y2HPW3</accession>
<evidence type="ECO:0000313" key="2">
    <source>
        <dbReference type="Proteomes" id="UP000193411"/>
    </source>
</evidence>
<organism evidence="1 2">
    <name type="scientific">Catenaria anguillulae PL171</name>
    <dbReference type="NCBI Taxonomy" id="765915"/>
    <lineage>
        <taxon>Eukaryota</taxon>
        <taxon>Fungi</taxon>
        <taxon>Fungi incertae sedis</taxon>
        <taxon>Blastocladiomycota</taxon>
        <taxon>Blastocladiomycetes</taxon>
        <taxon>Blastocladiales</taxon>
        <taxon>Catenariaceae</taxon>
        <taxon>Catenaria</taxon>
    </lineage>
</organism>
<reference evidence="1 2" key="1">
    <citation type="submission" date="2016-07" db="EMBL/GenBank/DDBJ databases">
        <title>Pervasive Adenine N6-methylation of Active Genes in Fungi.</title>
        <authorList>
            <consortium name="DOE Joint Genome Institute"/>
            <person name="Mondo S.J."/>
            <person name="Dannebaum R.O."/>
            <person name="Kuo R.C."/>
            <person name="Labutti K."/>
            <person name="Haridas S."/>
            <person name="Kuo A."/>
            <person name="Salamov A."/>
            <person name="Ahrendt S.R."/>
            <person name="Lipzen A."/>
            <person name="Sullivan W."/>
            <person name="Andreopoulos W.B."/>
            <person name="Clum A."/>
            <person name="Lindquist E."/>
            <person name="Daum C."/>
            <person name="Ramamoorthy G.K."/>
            <person name="Gryganskyi A."/>
            <person name="Culley D."/>
            <person name="Magnuson J.K."/>
            <person name="James T.Y."/>
            <person name="O'Malley M.A."/>
            <person name="Stajich J.E."/>
            <person name="Spatafora J.W."/>
            <person name="Visel A."/>
            <person name="Grigoriev I.V."/>
        </authorList>
    </citation>
    <scope>NUCLEOTIDE SEQUENCE [LARGE SCALE GENOMIC DNA]</scope>
    <source>
        <strain evidence="1 2">PL171</strain>
    </source>
</reference>
<dbReference type="EMBL" id="MCFL01000016">
    <property type="protein sequence ID" value="ORZ36569.1"/>
    <property type="molecule type" value="Genomic_DNA"/>
</dbReference>
<dbReference type="AlphaFoldDB" id="A0A1Y2HPW3"/>